<evidence type="ECO:0000313" key="5">
    <source>
        <dbReference type="Proteomes" id="UP000294829"/>
    </source>
</evidence>
<keyword evidence="5" id="KW-1185">Reference proteome</keyword>
<dbReference type="Proteomes" id="UP000294829">
    <property type="component" value="Unassembled WGS sequence"/>
</dbReference>
<proteinExistence type="predicted"/>
<dbReference type="InterPro" id="IPR025511">
    <property type="entry name" value="DUF4398"/>
</dbReference>
<name>A0A4R5W381_9BURK</name>
<dbReference type="RefSeq" id="WP_133326033.1">
    <property type="nucleotide sequence ID" value="NZ_SMYL01000002.1"/>
</dbReference>
<gene>
    <name evidence="4" type="ORF">E2I14_04905</name>
</gene>
<accession>A0A4R5W381</accession>
<comment type="caution">
    <text evidence="4">The sequence shown here is derived from an EMBL/GenBank/DDBJ whole genome shotgun (WGS) entry which is preliminary data.</text>
</comment>
<feature type="signal peptide" evidence="2">
    <location>
        <begin position="1"/>
        <end position="31"/>
    </location>
</feature>
<feature type="chain" id="PRO_5021034268" evidence="2">
    <location>
        <begin position="32"/>
        <end position="125"/>
    </location>
</feature>
<reference evidence="4 5" key="1">
    <citation type="submission" date="2019-03" db="EMBL/GenBank/DDBJ databases">
        <title>Sapientia aquatica gen. nov., sp. nov., isolated from a crater lake.</title>
        <authorList>
            <person name="Felfoldi T."/>
            <person name="Szabo A."/>
            <person name="Toth E."/>
            <person name="Schumann P."/>
            <person name="Keki Z."/>
            <person name="Marialigeti K."/>
            <person name="Mathe I."/>
        </authorList>
    </citation>
    <scope>NUCLEOTIDE SEQUENCE [LARGE SCALE GENOMIC DNA]</scope>
    <source>
        <strain evidence="4 5">SA-152</strain>
    </source>
</reference>
<sequence length="125" mass="12964">MNRPSIITTLSALALVLLCAGCSSMKTPATANVAVTKNAVDNASDAGAAEFAPAEMKSARDKMGLANKAMADGDYKLANDLAIQAQADAKLAQSKATSAKAQAAAKELNNDIQVLQDELNRKNNQ</sequence>
<dbReference type="EMBL" id="SMYL01000002">
    <property type="protein sequence ID" value="TDK67111.1"/>
    <property type="molecule type" value="Genomic_DNA"/>
</dbReference>
<evidence type="ECO:0000313" key="4">
    <source>
        <dbReference type="EMBL" id="TDK67111.1"/>
    </source>
</evidence>
<dbReference type="AlphaFoldDB" id="A0A4R5W381"/>
<feature type="domain" description="DUF4398" evidence="3">
    <location>
        <begin position="32"/>
        <end position="108"/>
    </location>
</feature>
<keyword evidence="2" id="KW-0732">Signal</keyword>
<organism evidence="4 5">
    <name type="scientific">Sapientia aquatica</name>
    <dbReference type="NCBI Taxonomy" id="1549640"/>
    <lineage>
        <taxon>Bacteria</taxon>
        <taxon>Pseudomonadati</taxon>
        <taxon>Pseudomonadota</taxon>
        <taxon>Betaproteobacteria</taxon>
        <taxon>Burkholderiales</taxon>
        <taxon>Oxalobacteraceae</taxon>
        <taxon>Sapientia</taxon>
    </lineage>
</organism>
<dbReference type="Pfam" id="PF14346">
    <property type="entry name" value="DUF4398"/>
    <property type="match status" value="1"/>
</dbReference>
<keyword evidence="1" id="KW-0175">Coiled coil</keyword>
<feature type="coiled-coil region" evidence="1">
    <location>
        <begin position="91"/>
        <end position="125"/>
    </location>
</feature>
<evidence type="ECO:0000259" key="3">
    <source>
        <dbReference type="Pfam" id="PF14346"/>
    </source>
</evidence>
<protein>
    <submittedName>
        <fullName evidence="4">DUF4398 domain-containing protein</fullName>
    </submittedName>
</protein>
<dbReference type="OrthoDB" id="8778774at2"/>
<evidence type="ECO:0000256" key="1">
    <source>
        <dbReference type="SAM" id="Coils"/>
    </source>
</evidence>
<evidence type="ECO:0000256" key="2">
    <source>
        <dbReference type="SAM" id="SignalP"/>
    </source>
</evidence>
<dbReference type="Gene3D" id="1.20.1270.390">
    <property type="match status" value="1"/>
</dbReference>